<feature type="region of interest" description="Disordered" evidence="2">
    <location>
        <begin position="309"/>
        <end position="414"/>
    </location>
</feature>
<dbReference type="GO" id="GO:0007020">
    <property type="term" value="P:microtubule nucleation"/>
    <property type="evidence" value="ECO:0007669"/>
    <property type="project" value="TreeGrafter"/>
</dbReference>
<dbReference type="InterPro" id="IPR036322">
    <property type="entry name" value="WD40_repeat_dom_sf"/>
</dbReference>
<dbReference type="SMART" id="SM00320">
    <property type="entry name" value="WD40"/>
    <property type="match status" value="4"/>
</dbReference>
<dbReference type="PANTHER" id="PTHR44414">
    <property type="entry name" value="PROTEIN NEDD1"/>
    <property type="match status" value="1"/>
</dbReference>
<dbReference type="InterPro" id="IPR001680">
    <property type="entry name" value="WD40_rpt"/>
</dbReference>
<dbReference type="InParanoid" id="A0A401GHU8"/>
<keyword evidence="1" id="KW-0175">Coiled coil</keyword>
<dbReference type="PANTHER" id="PTHR44414:SF1">
    <property type="entry name" value="PROTEIN NEDD1"/>
    <property type="match status" value="1"/>
</dbReference>
<organism evidence="3 4">
    <name type="scientific">Sparassis crispa</name>
    <dbReference type="NCBI Taxonomy" id="139825"/>
    <lineage>
        <taxon>Eukaryota</taxon>
        <taxon>Fungi</taxon>
        <taxon>Dikarya</taxon>
        <taxon>Basidiomycota</taxon>
        <taxon>Agaricomycotina</taxon>
        <taxon>Agaricomycetes</taxon>
        <taxon>Polyporales</taxon>
        <taxon>Sparassidaceae</taxon>
        <taxon>Sparassis</taxon>
    </lineage>
</organism>
<dbReference type="GeneID" id="38778602"/>
<gene>
    <name evidence="3" type="ORF">SCP_0400560</name>
</gene>
<dbReference type="GO" id="GO:0000922">
    <property type="term" value="C:spindle pole"/>
    <property type="evidence" value="ECO:0007669"/>
    <property type="project" value="TreeGrafter"/>
</dbReference>
<feature type="region of interest" description="Disordered" evidence="2">
    <location>
        <begin position="468"/>
        <end position="595"/>
    </location>
</feature>
<comment type="caution">
    <text evidence="3">The sequence shown here is derived from an EMBL/GenBank/DDBJ whole genome shotgun (WGS) entry which is preliminary data.</text>
</comment>
<dbReference type="GO" id="GO:0005737">
    <property type="term" value="C:cytoplasm"/>
    <property type="evidence" value="ECO:0007669"/>
    <property type="project" value="TreeGrafter"/>
</dbReference>
<evidence type="ECO:0000313" key="4">
    <source>
        <dbReference type="Proteomes" id="UP000287166"/>
    </source>
</evidence>
<reference evidence="3 4" key="1">
    <citation type="journal article" date="2018" name="Sci. Rep.">
        <title>Genome sequence of the cauliflower mushroom Sparassis crispa (Hanabiratake) and its association with beneficial usage.</title>
        <authorList>
            <person name="Kiyama R."/>
            <person name="Furutani Y."/>
            <person name="Kawaguchi K."/>
            <person name="Nakanishi T."/>
        </authorList>
    </citation>
    <scope>NUCLEOTIDE SEQUENCE [LARGE SCALE GENOMIC DNA]</scope>
</reference>
<dbReference type="OrthoDB" id="1602884at2759"/>
<feature type="compositionally biased region" description="Low complexity" evidence="2">
    <location>
        <begin position="379"/>
        <end position="405"/>
    </location>
</feature>
<feature type="compositionally biased region" description="Polar residues" evidence="2">
    <location>
        <begin position="485"/>
        <end position="502"/>
    </location>
</feature>
<dbReference type="InterPro" id="IPR052818">
    <property type="entry name" value="NEDD1_Spindle_Assembly"/>
</dbReference>
<dbReference type="GO" id="GO:0005814">
    <property type="term" value="C:centriole"/>
    <property type="evidence" value="ECO:0007669"/>
    <property type="project" value="TreeGrafter"/>
</dbReference>
<feature type="compositionally biased region" description="Low complexity" evidence="2">
    <location>
        <begin position="512"/>
        <end position="534"/>
    </location>
</feature>
<dbReference type="Gene3D" id="2.130.10.10">
    <property type="entry name" value="YVTN repeat-like/Quinoprotein amine dehydrogenase"/>
    <property type="match status" value="2"/>
</dbReference>
<dbReference type="AlphaFoldDB" id="A0A401GHU8"/>
<evidence type="ECO:0000313" key="3">
    <source>
        <dbReference type="EMBL" id="GBE81685.1"/>
    </source>
</evidence>
<accession>A0A401GHU8</accession>
<dbReference type="SUPFAM" id="SSF50978">
    <property type="entry name" value="WD40 repeat-like"/>
    <property type="match status" value="1"/>
</dbReference>
<dbReference type="EMBL" id="BFAD01000004">
    <property type="protein sequence ID" value="GBE81685.1"/>
    <property type="molecule type" value="Genomic_DNA"/>
</dbReference>
<keyword evidence="4" id="KW-1185">Reference proteome</keyword>
<dbReference type="RefSeq" id="XP_027612598.1">
    <property type="nucleotide sequence ID" value="XM_027756797.1"/>
</dbReference>
<evidence type="ECO:0008006" key="5">
    <source>
        <dbReference type="Google" id="ProtNLM"/>
    </source>
</evidence>
<dbReference type="Pfam" id="PF00400">
    <property type="entry name" value="WD40"/>
    <property type="match status" value="1"/>
</dbReference>
<sequence>MLAVFTTESLICLDHPALKRPPSTAPSTSSLLSEPVCCTWAPDNSSVFLATSTDIQQYNAAGTFTRSVHVCKSGQITALASKDKGNTVIFSTAQQVHSLEVHSDKIVQTFDTHKALVTALALSNDGSLLATTSAAAAHVHNLTHGAHTVLRGLSAGTGAIAACAFHPHSRTRLLLGAGTVLLAYDTTRPSGPIKTVLLTKEKGCSGDIIAIASSPFSKTLVAVASSGGTIGLVDLDKEKGLFRVLSVRVPLTSLVFSPEGATIFAGTENGKVLVQELRSLDKSPKSISVSDSGARVVAMCIQKKIKGEEAPQKATTAKPLVQQDTNKNTTRRPSDGTLVNGDKKAAQTTNPPAATSPALTRTAAGQRTPAKTRAASGGTPRPARTRVSSTSAAAASPSRVSAHRVGSVKSPARKVSGGITKRVFSPPKSKLMRTAVTPKLAPAAMPNTEDKDDMDELHMSVRIDDLLALPKPTKAKENVNPAESVPSSTVPSAMSARTTTEGDTARPRTRTRTTSSSRSSASASGTSSSGPSAAFRGSADVRAKKVANGSTKSRTRSVSRPKSPTLPAPSKASTRSRTPSPKLPAFDSGASARPIPLAKAKGKGKELMGGMGVLGLGTPEVERWVRAGDVEAAGEREGKHVGFASEGGNHESGDEYIFPDDEHVDYLDAREGAQPELAMQVSPRRPASAWAPVVSPLRLAGSPRAGQNTAQDLLQTLLRDAMYDFRQETRSEMVGLHLDLVRMGRGWRREMREAMAEFGGEIRALREENTRLREENERLRRGY</sequence>
<protein>
    <recommendedName>
        <fullName evidence="5">WD40 repeat-like protein</fullName>
    </recommendedName>
</protein>
<feature type="coiled-coil region" evidence="1">
    <location>
        <begin position="748"/>
        <end position="782"/>
    </location>
</feature>
<proteinExistence type="predicted"/>
<dbReference type="Proteomes" id="UP000287166">
    <property type="component" value="Unassembled WGS sequence"/>
</dbReference>
<dbReference type="GO" id="GO:0043015">
    <property type="term" value="F:gamma-tubulin binding"/>
    <property type="evidence" value="ECO:0007669"/>
    <property type="project" value="TreeGrafter"/>
</dbReference>
<dbReference type="GO" id="GO:0000278">
    <property type="term" value="P:mitotic cell cycle"/>
    <property type="evidence" value="ECO:0007669"/>
    <property type="project" value="TreeGrafter"/>
</dbReference>
<name>A0A401GHU8_9APHY</name>
<evidence type="ECO:0000256" key="1">
    <source>
        <dbReference type="SAM" id="Coils"/>
    </source>
</evidence>
<dbReference type="InterPro" id="IPR015943">
    <property type="entry name" value="WD40/YVTN_repeat-like_dom_sf"/>
</dbReference>
<dbReference type="STRING" id="139825.A0A401GHU8"/>
<dbReference type="GO" id="GO:0036064">
    <property type="term" value="C:ciliary basal body"/>
    <property type="evidence" value="ECO:0007669"/>
    <property type="project" value="TreeGrafter"/>
</dbReference>
<evidence type="ECO:0000256" key="2">
    <source>
        <dbReference type="SAM" id="MobiDB-lite"/>
    </source>
</evidence>
<feature type="compositionally biased region" description="Polar residues" evidence="2">
    <location>
        <begin position="346"/>
        <end position="365"/>
    </location>
</feature>